<sequence length="457" mass="49576">MVRSQLQSGARPAQRQAYAAHEVLDQAAGGSARRLVRYDGAEAGALLNGVREVVRDSWQRSLSFADPDSALARMDLAEDDFREYRLNHPMAGIMPVVQKLLVEPSHESGMLVAVGDEHGRLLWVDGDASLKRQAEAMRFVAGADWSERTVGTSAPGTALAVGRGVQISGAEHFSRIVHPWSCTAVPVRDPDTGAVIGVVDITGREQAVAAHTLSLVQATVAAAEAQLRIHRLEQRARPRRPEPRPARTAAGTGTGTLRQRRPAPTLQLTGRDQGLLDIGGRAIELTLRHTEILALLALHPAGLSAGELAALLYPDASSITLRAEMVRLRKVLGAADPRVIPQSRPYRLPDPPLLDARQVLDHLRRGAHRLALNHYRGTVLPASEAPGIVRLRREVSANLREAVLSDASPDTLLRYLELPEAEYDAEGWGAALRLLPPRSPRRSAVVAHLQRIEAELA</sequence>
<evidence type="ECO:0000313" key="5">
    <source>
        <dbReference type="Proteomes" id="UP001209654"/>
    </source>
</evidence>
<feature type="compositionally biased region" description="Low complexity" evidence="2">
    <location>
        <begin position="246"/>
        <end position="257"/>
    </location>
</feature>
<evidence type="ECO:0000313" key="4">
    <source>
        <dbReference type="EMBL" id="GLB66229.1"/>
    </source>
</evidence>
<proteinExistence type="predicted"/>
<dbReference type="InterPro" id="IPR003018">
    <property type="entry name" value="GAF"/>
</dbReference>
<dbReference type="Proteomes" id="UP001209654">
    <property type="component" value="Unassembled WGS sequence"/>
</dbReference>
<keyword evidence="5" id="KW-1185">Reference proteome</keyword>
<evidence type="ECO:0000259" key="3">
    <source>
        <dbReference type="SMART" id="SM00862"/>
    </source>
</evidence>
<comment type="caution">
    <text evidence="4">The sequence shown here is derived from an EMBL/GenBank/DDBJ whole genome shotgun (WGS) entry which is preliminary data.</text>
</comment>
<name>A0ABQ5MQG9_9MICC</name>
<evidence type="ECO:0000256" key="2">
    <source>
        <dbReference type="SAM" id="MobiDB-lite"/>
    </source>
</evidence>
<evidence type="ECO:0000256" key="1">
    <source>
        <dbReference type="ARBA" id="ARBA00023125"/>
    </source>
</evidence>
<keyword evidence="1" id="KW-0238">DNA-binding</keyword>
<dbReference type="EMBL" id="BRVS01000003">
    <property type="protein sequence ID" value="GLB66229.1"/>
    <property type="molecule type" value="Genomic_DNA"/>
</dbReference>
<organism evidence="4 5">
    <name type="scientific">Arthrobacter mangrovi</name>
    <dbReference type="NCBI Taxonomy" id="2966350"/>
    <lineage>
        <taxon>Bacteria</taxon>
        <taxon>Bacillati</taxon>
        <taxon>Actinomycetota</taxon>
        <taxon>Actinomycetes</taxon>
        <taxon>Micrococcales</taxon>
        <taxon>Micrococcaceae</taxon>
        <taxon>Arthrobacter</taxon>
    </lineage>
</organism>
<dbReference type="RefSeq" id="WP_373875776.1">
    <property type="nucleotide sequence ID" value="NZ_BRVS01000003.1"/>
</dbReference>
<dbReference type="InterPro" id="IPR029016">
    <property type="entry name" value="GAF-like_dom_sf"/>
</dbReference>
<dbReference type="SMART" id="SM00862">
    <property type="entry name" value="Trans_reg_C"/>
    <property type="match status" value="1"/>
</dbReference>
<feature type="compositionally biased region" description="Basic and acidic residues" evidence="2">
    <location>
        <begin position="234"/>
        <end position="245"/>
    </location>
</feature>
<gene>
    <name evidence="4" type="ORF">AHIS1636_06680</name>
</gene>
<dbReference type="Gene3D" id="3.30.450.40">
    <property type="match status" value="1"/>
</dbReference>
<reference evidence="4 5" key="1">
    <citation type="journal article" date="2023" name="Int. J. Syst. Evol. Microbiol.">
        <title>Arthrobacter mangrovi sp. nov., an actinobacterium isolated from the rhizosphere of a mangrove.</title>
        <authorList>
            <person name="Hamada M."/>
            <person name="Saitou S."/>
            <person name="Enomoto N."/>
            <person name="Nanri K."/>
            <person name="Hidaka K."/>
            <person name="Miura T."/>
            <person name="Tamura T."/>
        </authorList>
    </citation>
    <scope>NUCLEOTIDE SEQUENCE [LARGE SCALE GENOMIC DNA]</scope>
    <source>
        <strain evidence="4 5">NBRC 112813</strain>
    </source>
</reference>
<feature type="domain" description="OmpR/PhoB-type" evidence="3">
    <location>
        <begin position="280"/>
        <end position="348"/>
    </location>
</feature>
<accession>A0ABQ5MQG9</accession>
<dbReference type="Pfam" id="PF01590">
    <property type="entry name" value="GAF"/>
    <property type="match status" value="1"/>
</dbReference>
<feature type="region of interest" description="Disordered" evidence="2">
    <location>
        <begin position="234"/>
        <end position="264"/>
    </location>
</feature>
<protein>
    <submittedName>
        <fullName evidence="4">Transcriptional regulator</fullName>
    </submittedName>
</protein>
<dbReference type="InterPro" id="IPR001867">
    <property type="entry name" value="OmpR/PhoB-type_DNA-bd"/>
</dbReference>